<dbReference type="InterPro" id="IPR013249">
    <property type="entry name" value="RNA_pol_sigma70_r4_t2"/>
</dbReference>
<reference evidence="8 9" key="1">
    <citation type="journal article" date="2016" name="Nat. Commun.">
        <title>Thousands of microbial genomes shed light on interconnected biogeochemical processes in an aquifer system.</title>
        <authorList>
            <person name="Anantharaman K."/>
            <person name="Brown C.T."/>
            <person name="Hug L.A."/>
            <person name="Sharon I."/>
            <person name="Castelle C.J."/>
            <person name="Probst A.J."/>
            <person name="Thomas B.C."/>
            <person name="Singh A."/>
            <person name="Wilkins M.J."/>
            <person name="Karaoz U."/>
            <person name="Brodie E.L."/>
            <person name="Williams K.H."/>
            <person name="Hubbard S.S."/>
            <person name="Banfield J.F."/>
        </authorList>
    </citation>
    <scope>NUCLEOTIDE SEQUENCE [LARGE SCALE GENOMIC DNA]</scope>
</reference>
<organism evidence="8 9">
    <name type="scientific">Candidatus Buchananbacteria bacterium RIFCSPHIGHO2_02_FULL_56_16</name>
    <dbReference type="NCBI Taxonomy" id="1797542"/>
    <lineage>
        <taxon>Bacteria</taxon>
        <taxon>Candidatus Buchananiibacteriota</taxon>
    </lineage>
</organism>
<dbReference type="GO" id="GO:0003677">
    <property type="term" value="F:DNA binding"/>
    <property type="evidence" value="ECO:0007669"/>
    <property type="project" value="UniProtKB-KW"/>
</dbReference>
<dbReference type="InterPro" id="IPR007627">
    <property type="entry name" value="RNA_pol_sigma70_r2"/>
</dbReference>
<keyword evidence="2" id="KW-0805">Transcription regulation</keyword>
<proteinExistence type="inferred from homology"/>
<evidence type="ECO:0008006" key="10">
    <source>
        <dbReference type="Google" id="ProtNLM"/>
    </source>
</evidence>
<evidence type="ECO:0000256" key="5">
    <source>
        <dbReference type="ARBA" id="ARBA00023163"/>
    </source>
</evidence>
<dbReference type="InterPro" id="IPR014284">
    <property type="entry name" value="RNA_pol_sigma-70_dom"/>
</dbReference>
<dbReference type="NCBIfam" id="TIGR02937">
    <property type="entry name" value="sigma70-ECF"/>
    <property type="match status" value="1"/>
</dbReference>
<dbReference type="EMBL" id="MHIL01000035">
    <property type="protein sequence ID" value="OGY50095.1"/>
    <property type="molecule type" value="Genomic_DNA"/>
</dbReference>
<dbReference type="Gene3D" id="1.10.10.10">
    <property type="entry name" value="Winged helix-like DNA-binding domain superfamily/Winged helix DNA-binding domain"/>
    <property type="match status" value="1"/>
</dbReference>
<dbReference type="AlphaFoldDB" id="A0A1G1YCL4"/>
<evidence type="ECO:0000256" key="4">
    <source>
        <dbReference type="ARBA" id="ARBA00023125"/>
    </source>
</evidence>
<dbReference type="Proteomes" id="UP000177310">
    <property type="component" value="Unassembled WGS sequence"/>
</dbReference>
<dbReference type="Pfam" id="PF04542">
    <property type="entry name" value="Sigma70_r2"/>
    <property type="match status" value="1"/>
</dbReference>
<evidence type="ECO:0000259" key="7">
    <source>
        <dbReference type="Pfam" id="PF08281"/>
    </source>
</evidence>
<gene>
    <name evidence="8" type="ORF">A3J59_04740</name>
</gene>
<dbReference type="SUPFAM" id="SSF88946">
    <property type="entry name" value="Sigma2 domain of RNA polymerase sigma factors"/>
    <property type="match status" value="1"/>
</dbReference>
<protein>
    <recommendedName>
        <fullName evidence="10">HTH luxR-type domain-containing protein</fullName>
    </recommendedName>
</protein>
<evidence type="ECO:0000256" key="2">
    <source>
        <dbReference type="ARBA" id="ARBA00023015"/>
    </source>
</evidence>
<accession>A0A1G1YCL4</accession>
<dbReference type="SUPFAM" id="SSF88659">
    <property type="entry name" value="Sigma3 and sigma4 domains of RNA polymerase sigma factors"/>
    <property type="match status" value="1"/>
</dbReference>
<keyword evidence="3" id="KW-0731">Sigma factor</keyword>
<comment type="caution">
    <text evidence="8">The sequence shown here is derived from an EMBL/GenBank/DDBJ whole genome shotgun (WGS) entry which is preliminary data.</text>
</comment>
<name>A0A1G1YCL4_9BACT</name>
<comment type="similarity">
    <text evidence="1">Belongs to the sigma-70 factor family. ECF subfamily.</text>
</comment>
<feature type="domain" description="RNA polymerase sigma-70 region 2" evidence="6">
    <location>
        <begin position="12"/>
        <end position="76"/>
    </location>
</feature>
<keyword evidence="4" id="KW-0238">DNA-binding</keyword>
<sequence>MDRLERQFIDVYDRYADAIFRYCLYRSYEREKAKDFTQETFMRFWNLLTKGEVIEKPQAMLYTIARNLIIDSSRKRFEPSLDALVESGWQIADHHDGEAQRHLVLDIRHSLRQLRVHNGDWCECVELKYLDGLPVKEIARLLDVSPGTVSVRIYRGIRYLKKSLRYEAQT</sequence>
<feature type="domain" description="RNA polymerase sigma factor 70 region 4 type 2" evidence="7">
    <location>
        <begin position="123"/>
        <end position="158"/>
    </location>
</feature>
<dbReference type="InterPro" id="IPR013325">
    <property type="entry name" value="RNA_pol_sigma_r2"/>
</dbReference>
<dbReference type="Pfam" id="PF08281">
    <property type="entry name" value="Sigma70_r4_2"/>
    <property type="match status" value="1"/>
</dbReference>
<evidence type="ECO:0000259" key="6">
    <source>
        <dbReference type="Pfam" id="PF04542"/>
    </source>
</evidence>
<dbReference type="GO" id="GO:0016987">
    <property type="term" value="F:sigma factor activity"/>
    <property type="evidence" value="ECO:0007669"/>
    <property type="project" value="UniProtKB-KW"/>
</dbReference>
<evidence type="ECO:0000313" key="9">
    <source>
        <dbReference type="Proteomes" id="UP000177310"/>
    </source>
</evidence>
<evidence type="ECO:0000256" key="1">
    <source>
        <dbReference type="ARBA" id="ARBA00010641"/>
    </source>
</evidence>
<dbReference type="InterPro" id="IPR036388">
    <property type="entry name" value="WH-like_DNA-bd_sf"/>
</dbReference>
<evidence type="ECO:0000313" key="8">
    <source>
        <dbReference type="EMBL" id="OGY50095.1"/>
    </source>
</evidence>
<dbReference type="PANTHER" id="PTHR43133">
    <property type="entry name" value="RNA POLYMERASE ECF-TYPE SIGMA FACTO"/>
    <property type="match status" value="1"/>
</dbReference>
<evidence type="ECO:0000256" key="3">
    <source>
        <dbReference type="ARBA" id="ARBA00023082"/>
    </source>
</evidence>
<dbReference type="STRING" id="1797542.A3J59_04740"/>
<dbReference type="InterPro" id="IPR013324">
    <property type="entry name" value="RNA_pol_sigma_r3/r4-like"/>
</dbReference>
<keyword evidence="5" id="KW-0804">Transcription</keyword>
<dbReference type="GO" id="GO:0006352">
    <property type="term" value="P:DNA-templated transcription initiation"/>
    <property type="evidence" value="ECO:0007669"/>
    <property type="project" value="InterPro"/>
</dbReference>
<dbReference type="InterPro" id="IPR039425">
    <property type="entry name" value="RNA_pol_sigma-70-like"/>
</dbReference>
<dbReference type="PANTHER" id="PTHR43133:SF52">
    <property type="entry name" value="ECF RNA POLYMERASE SIGMA FACTOR SIGL"/>
    <property type="match status" value="1"/>
</dbReference>
<dbReference type="Gene3D" id="1.10.1740.10">
    <property type="match status" value="1"/>
</dbReference>